<name>A0A914CD90_9BILA</name>
<keyword evidence="1" id="KW-1185">Reference proteome</keyword>
<organism evidence="1 2">
    <name type="scientific">Acrobeloides nanus</name>
    <dbReference type="NCBI Taxonomy" id="290746"/>
    <lineage>
        <taxon>Eukaryota</taxon>
        <taxon>Metazoa</taxon>
        <taxon>Ecdysozoa</taxon>
        <taxon>Nematoda</taxon>
        <taxon>Chromadorea</taxon>
        <taxon>Rhabditida</taxon>
        <taxon>Tylenchina</taxon>
        <taxon>Cephalobomorpha</taxon>
        <taxon>Cephaloboidea</taxon>
        <taxon>Cephalobidae</taxon>
        <taxon>Acrobeloides</taxon>
    </lineage>
</organism>
<dbReference type="Proteomes" id="UP000887540">
    <property type="component" value="Unplaced"/>
</dbReference>
<proteinExistence type="predicted"/>
<dbReference type="AlphaFoldDB" id="A0A914CD90"/>
<dbReference type="WBParaSite" id="ACRNAN_Path_810.g3069.t1">
    <property type="protein sequence ID" value="ACRNAN_Path_810.g3069.t1"/>
    <property type="gene ID" value="ACRNAN_Path_810.g3069"/>
</dbReference>
<protein>
    <submittedName>
        <fullName evidence="2">Uncharacterized protein</fullName>
    </submittedName>
</protein>
<evidence type="ECO:0000313" key="2">
    <source>
        <dbReference type="WBParaSite" id="ACRNAN_Path_810.g3069.t1"/>
    </source>
</evidence>
<reference evidence="2" key="1">
    <citation type="submission" date="2022-11" db="UniProtKB">
        <authorList>
            <consortium name="WormBaseParasite"/>
        </authorList>
    </citation>
    <scope>IDENTIFICATION</scope>
</reference>
<evidence type="ECO:0000313" key="1">
    <source>
        <dbReference type="Proteomes" id="UP000887540"/>
    </source>
</evidence>
<sequence>MLDSPKLPSPKRAVYNSILIGNDKYFYRKSLANPTFMPCNNNTEALLEIDNHISDEQYGLAVLVFEKPEDFDHSANKALAALTQMSYVCKDVDRKKVRLKIIKEAGKEGYPMTAIMTKKKMHWQH</sequence>
<accession>A0A914CD90</accession>